<protein>
    <submittedName>
        <fullName evidence="1">Uncharacterized protein</fullName>
    </submittedName>
</protein>
<accession>A0ACB8Y7G0</accession>
<name>A0ACB8Y7G0_ARCLA</name>
<reference evidence="2" key="1">
    <citation type="journal article" date="2022" name="Mol. Ecol. Resour.">
        <title>The genomes of chicory, endive, great burdock and yacon provide insights into Asteraceae palaeo-polyploidization history and plant inulin production.</title>
        <authorList>
            <person name="Fan W."/>
            <person name="Wang S."/>
            <person name="Wang H."/>
            <person name="Wang A."/>
            <person name="Jiang F."/>
            <person name="Liu H."/>
            <person name="Zhao H."/>
            <person name="Xu D."/>
            <person name="Zhang Y."/>
        </authorList>
    </citation>
    <scope>NUCLEOTIDE SEQUENCE [LARGE SCALE GENOMIC DNA]</scope>
    <source>
        <strain evidence="2">cv. Niubang</strain>
    </source>
</reference>
<organism evidence="1 2">
    <name type="scientific">Arctium lappa</name>
    <name type="common">Greater burdock</name>
    <name type="synonym">Lappa major</name>
    <dbReference type="NCBI Taxonomy" id="4217"/>
    <lineage>
        <taxon>Eukaryota</taxon>
        <taxon>Viridiplantae</taxon>
        <taxon>Streptophyta</taxon>
        <taxon>Embryophyta</taxon>
        <taxon>Tracheophyta</taxon>
        <taxon>Spermatophyta</taxon>
        <taxon>Magnoliopsida</taxon>
        <taxon>eudicotyledons</taxon>
        <taxon>Gunneridae</taxon>
        <taxon>Pentapetalae</taxon>
        <taxon>asterids</taxon>
        <taxon>campanulids</taxon>
        <taxon>Asterales</taxon>
        <taxon>Asteraceae</taxon>
        <taxon>Carduoideae</taxon>
        <taxon>Cardueae</taxon>
        <taxon>Arctiinae</taxon>
        <taxon>Arctium</taxon>
    </lineage>
</organism>
<dbReference type="Proteomes" id="UP001055879">
    <property type="component" value="Linkage Group LG13"/>
</dbReference>
<evidence type="ECO:0000313" key="1">
    <source>
        <dbReference type="EMBL" id="KAI3681245.1"/>
    </source>
</evidence>
<proteinExistence type="predicted"/>
<gene>
    <name evidence="1" type="ORF">L6452_36034</name>
</gene>
<keyword evidence="2" id="KW-1185">Reference proteome</keyword>
<evidence type="ECO:0000313" key="2">
    <source>
        <dbReference type="Proteomes" id="UP001055879"/>
    </source>
</evidence>
<reference evidence="1 2" key="2">
    <citation type="journal article" date="2022" name="Mol. Ecol. Resour.">
        <title>The genomes of chicory, endive, great burdock and yacon provide insights into Asteraceae paleo-polyploidization history and plant inulin production.</title>
        <authorList>
            <person name="Fan W."/>
            <person name="Wang S."/>
            <person name="Wang H."/>
            <person name="Wang A."/>
            <person name="Jiang F."/>
            <person name="Liu H."/>
            <person name="Zhao H."/>
            <person name="Xu D."/>
            <person name="Zhang Y."/>
        </authorList>
    </citation>
    <scope>NUCLEOTIDE SEQUENCE [LARGE SCALE GENOMIC DNA]</scope>
    <source>
        <strain evidence="2">cv. Niubang</strain>
    </source>
</reference>
<sequence>MMTSWSPSTSSKNKALALNLGQQQRDEDQKNLVGKITRKKSIRNAKMTLKVGVVDLDEEIDKDDEELNKKLLEDQQMMLEEFEKAKYKPSSADSFKHSKSNRTQKVKLKRRGGNINGLGLKITLVRRPGWPQVMRH</sequence>
<dbReference type="EMBL" id="CM042059">
    <property type="protein sequence ID" value="KAI3681245.1"/>
    <property type="molecule type" value="Genomic_DNA"/>
</dbReference>
<comment type="caution">
    <text evidence="1">The sequence shown here is derived from an EMBL/GenBank/DDBJ whole genome shotgun (WGS) entry which is preliminary data.</text>
</comment>